<evidence type="ECO:0000313" key="4">
    <source>
        <dbReference type="Proteomes" id="UP000295341"/>
    </source>
</evidence>
<dbReference type="OrthoDB" id="278697at2"/>
<dbReference type="NCBIfam" id="TIGR04222">
    <property type="entry name" value="near_uncomplex"/>
    <property type="match status" value="1"/>
</dbReference>
<dbReference type="EMBL" id="SOBT01000010">
    <property type="protein sequence ID" value="TDU26581.1"/>
    <property type="molecule type" value="Genomic_DNA"/>
</dbReference>
<protein>
    <submittedName>
        <fullName evidence="3">Uncharacterized protein (TIGR04222 family)</fullName>
    </submittedName>
</protein>
<feature type="transmembrane region" description="Helical" evidence="2">
    <location>
        <begin position="368"/>
        <end position="386"/>
    </location>
</feature>
<organism evidence="3 4">
    <name type="scientific">Panacagrimonas perspica</name>
    <dbReference type="NCBI Taxonomy" id="381431"/>
    <lineage>
        <taxon>Bacteria</taxon>
        <taxon>Pseudomonadati</taxon>
        <taxon>Pseudomonadota</taxon>
        <taxon>Gammaproteobacteria</taxon>
        <taxon>Nevskiales</taxon>
        <taxon>Nevskiaceae</taxon>
        <taxon>Panacagrimonas</taxon>
    </lineage>
</organism>
<comment type="caution">
    <text evidence="3">The sequence shown here is derived from an EMBL/GenBank/DDBJ whole genome shotgun (WGS) entry which is preliminary data.</text>
</comment>
<keyword evidence="2" id="KW-0472">Membrane</keyword>
<evidence type="ECO:0000256" key="2">
    <source>
        <dbReference type="SAM" id="Phobius"/>
    </source>
</evidence>
<evidence type="ECO:0000256" key="1">
    <source>
        <dbReference type="SAM" id="MobiDB-lite"/>
    </source>
</evidence>
<gene>
    <name evidence="3" type="ORF">DFR24_3610</name>
</gene>
<proteinExistence type="predicted"/>
<dbReference type="InterPro" id="IPR026467">
    <property type="entry name" value="Ser/Gly_Cys_C_dom"/>
</dbReference>
<dbReference type="Proteomes" id="UP000295341">
    <property type="component" value="Unassembled WGS sequence"/>
</dbReference>
<feature type="region of interest" description="Disordered" evidence="1">
    <location>
        <begin position="446"/>
        <end position="494"/>
    </location>
</feature>
<keyword evidence="2" id="KW-1133">Transmembrane helix</keyword>
<feature type="compositionally biased region" description="Low complexity" evidence="1">
    <location>
        <begin position="459"/>
        <end position="471"/>
    </location>
</feature>
<dbReference type="AlphaFoldDB" id="A0A4R7P0J6"/>
<feature type="transmembrane region" description="Helical" evidence="2">
    <location>
        <begin position="175"/>
        <end position="196"/>
    </location>
</feature>
<feature type="transmembrane region" description="Helical" evidence="2">
    <location>
        <begin position="208"/>
        <end position="227"/>
    </location>
</feature>
<feature type="compositionally biased region" description="Gly residues" evidence="1">
    <location>
        <begin position="472"/>
        <end position="494"/>
    </location>
</feature>
<reference evidence="3 4" key="1">
    <citation type="submission" date="2019-03" db="EMBL/GenBank/DDBJ databases">
        <title>Genomic Encyclopedia of Type Strains, Phase IV (KMG-IV): sequencing the most valuable type-strain genomes for metagenomic binning, comparative biology and taxonomic classification.</title>
        <authorList>
            <person name="Goeker M."/>
        </authorList>
    </citation>
    <scope>NUCLEOTIDE SEQUENCE [LARGE SCALE GENOMIC DNA]</scope>
    <source>
        <strain evidence="3 4">DSM 26377</strain>
    </source>
</reference>
<name>A0A4R7P0J6_9GAMM</name>
<dbReference type="RefSeq" id="WP_133882770.1">
    <property type="nucleotide sequence ID" value="NZ_MWIN01000007.1"/>
</dbReference>
<evidence type="ECO:0000313" key="3">
    <source>
        <dbReference type="EMBL" id="TDU26581.1"/>
    </source>
</evidence>
<keyword evidence="4" id="KW-1185">Reference proteome</keyword>
<feature type="transmembrane region" description="Helical" evidence="2">
    <location>
        <begin position="419"/>
        <end position="439"/>
    </location>
</feature>
<feature type="transmembrane region" description="Helical" evidence="2">
    <location>
        <begin position="343"/>
        <end position="362"/>
    </location>
</feature>
<accession>A0A4R7P0J6</accession>
<sequence>MHVASLSPDVCEAHARCWARIQDHLGSEQGQLDLASILVRKFRWTRDYAERAVEEYRRFCFLAACSGHPVSPSAEVDEVWHLHLQYTRDYWERFCPQVLGTPLHHEPGGRNTSQDRMFREQYAQTMASYQQCFGPPPEAFWPGTVRRFDAAPRFRAVDTERVIVLRRPHLSPLRMAAAASLIGVLVLLAGMPDAFALSAEPLDWNGPAFLKLYAFLFGVALFGGRWLSRSPGDAHGTNAASLSPYDVAYLAGGPRRVMDAAIAVLMARGAAQWEPSSRTLQISDPVPGLPAPLDAIAQHLRTTPDPERAARTVEGVLSPLRQNLIRRGLMLDDEAMRSQARRAALPSFIVFALGVAKIGVGLARDRPVGFLVLMSIVILFVGVYYLRKGWRVTRAGDKVVRETRLLHASAARAPRTQDMAIAVALLGTAAMAGTAYAAYHEARLPQRDSGSTDSGGGSYSDSGSSGSDSSGGDSGGDSGGSSGCGGCGGGGGGD</sequence>
<keyword evidence="2" id="KW-0812">Transmembrane</keyword>